<keyword evidence="12 17" id="KW-0520">NAD</keyword>
<dbReference type="Pfam" id="PF06444">
    <property type="entry name" value="NADH_dehy_S2_C"/>
    <property type="match status" value="1"/>
</dbReference>
<evidence type="ECO:0000256" key="5">
    <source>
        <dbReference type="ARBA" id="ARBA00022448"/>
    </source>
</evidence>
<keyword evidence="10 17" id="KW-0249">Electron transport</keyword>
<keyword evidence="13 17" id="KW-0830">Ubiquinone</keyword>
<dbReference type="EC" id="7.1.1.2" evidence="3 17"/>
<reference evidence="20" key="1">
    <citation type="journal article" date="2014" name="Syst. Biodivers.">
        <title>Phylogeny, taxonomy, and biogeography of a circum-Indian Ocean clade of leaf-toed geckos (Reptilia: Gekkota), with a description of two new genera.</title>
        <authorList>
            <person name="Heinicke M.P."/>
            <person name="Daza J.D."/>
            <person name="Greenbaum E."/>
            <person name="Jackman T.R."/>
            <person name="Bauer A.M."/>
        </authorList>
    </citation>
    <scope>NUCLEOTIDE SEQUENCE</scope>
</reference>
<dbReference type="AlphaFoldDB" id="A0A088FFI6"/>
<comment type="function">
    <text evidence="17">Core subunit of the mitochondrial membrane respiratory chain NADH dehydrogenase (Complex I) which catalyzes electron transfer from NADH through the respiratory chain, using ubiquinone as an electron acceptor. Essential for the catalytic activity and assembly of complex I.</text>
</comment>
<organism evidence="20">
    <name type="scientific">Afrogecko porphyreus</name>
    <dbReference type="NCBI Taxonomy" id="221551"/>
    <lineage>
        <taxon>Eukaryota</taxon>
        <taxon>Metazoa</taxon>
        <taxon>Chordata</taxon>
        <taxon>Craniata</taxon>
        <taxon>Vertebrata</taxon>
        <taxon>Euteleostomi</taxon>
        <taxon>Lepidosauria</taxon>
        <taxon>Squamata</taxon>
        <taxon>Bifurcata</taxon>
        <taxon>Gekkota</taxon>
        <taxon>Gekkonidae</taxon>
        <taxon>Gekkoninae</taxon>
        <taxon>Afrogecko</taxon>
    </lineage>
</organism>
<evidence type="ECO:0000256" key="1">
    <source>
        <dbReference type="ARBA" id="ARBA00004448"/>
    </source>
</evidence>
<dbReference type="InterPro" id="IPR001750">
    <property type="entry name" value="ND/Mrp_TM"/>
</dbReference>
<feature type="domain" description="NADH dehydrogenase subunit 2 C-terminal" evidence="19">
    <location>
        <begin position="290"/>
        <end position="343"/>
    </location>
</feature>
<dbReference type="InterPro" id="IPR050175">
    <property type="entry name" value="Complex_I_Subunit_2"/>
</dbReference>
<evidence type="ECO:0000256" key="12">
    <source>
        <dbReference type="ARBA" id="ARBA00023027"/>
    </source>
</evidence>
<comment type="subcellular location">
    <subcellularLocation>
        <location evidence="1 17">Mitochondrion inner membrane</location>
        <topology evidence="1 17">Multi-pass membrane protein</topology>
    </subcellularLocation>
</comment>
<evidence type="ECO:0000256" key="3">
    <source>
        <dbReference type="ARBA" id="ARBA00012944"/>
    </source>
</evidence>
<proteinExistence type="inferred from homology"/>
<evidence type="ECO:0000313" key="20">
    <source>
        <dbReference type="EMBL" id="AIM44930.1"/>
    </source>
</evidence>
<dbReference type="GO" id="GO:0005743">
    <property type="term" value="C:mitochondrial inner membrane"/>
    <property type="evidence" value="ECO:0007669"/>
    <property type="project" value="UniProtKB-SubCell"/>
</dbReference>
<evidence type="ECO:0000256" key="6">
    <source>
        <dbReference type="ARBA" id="ARBA00022660"/>
    </source>
</evidence>
<accession>A0A088FFI6</accession>
<comment type="catalytic activity">
    <reaction evidence="16 17">
        <text>a ubiquinone + NADH + 5 H(+)(in) = a ubiquinol + NAD(+) + 4 H(+)(out)</text>
        <dbReference type="Rhea" id="RHEA:29091"/>
        <dbReference type="Rhea" id="RHEA-COMP:9565"/>
        <dbReference type="Rhea" id="RHEA-COMP:9566"/>
        <dbReference type="ChEBI" id="CHEBI:15378"/>
        <dbReference type="ChEBI" id="CHEBI:16389"/>
        <dbReference type="ChEBI" id="CHEBI:17976"/>
        <dbReference type="ChEBI" id="CHEBI:57540"/>
        <dbReference type="ChEBI" id="CHEBI:57945"/>
        <dbReference type="EC" id="7.1.1.2"/>
    </reaction>
</comment>
<dbReference type="PRINTS" id="PR01436">
    <property type="entry name" value="NADHDHGNASE2"/>
</dbReference>
<evidence type="ECO:0000256" key="4">
    <source>
        <dbReference type="ARBA" id="ARBA00021008"/>
    </source>
</evidence>
<feature type="domain" description="NADH:quinone oxidoreductase/Mrp antiporter transmembrane" evidence="18">
    <location>
        <begin position="23"/>
        <end position="281"/>
    </location>
</feature>
<comment type="similarity">
    <text evidence="2 17">Belongs to the complex I subunit 2 family.</text>
</comment>
<feature type="transmembrane region" description="Helical" evidence="17">
    <location>
        <begin position="234"/>
        <end position="254"/>
    </location>
</feature>
<evidence type="ECO:0000259" key="19">
    <source>
        <dbReference type="Pfam" id="PF06444"/>
    </source>
</evidence>
<feature type="transmembrane region" description="Helical" evidence="17">
    <location>
        <begin position="274"/>
        <end position="294"/>
    </location>
</feature>
<dbReference type="PANTHER" id="PTHR46552">
    <property type="entry name" value="NADH-UBIQUINONE OXIDOREDUCTASE CHAIN 2"/>
    <property type="match status" value="1"/>
</dbReference>
<keyword evidence="14 17" id="KW-0496">Mitochondrion</keyword>
<evidence type="ECO:0000256" key="14">
    <source>
        <dbReference type="ARBA" id="ARBA00023128"/>
    </source>
</evidence>
<dbReference type="EMBL" id="KF666789">
    <property type="protein sequence ID" value="AIM44930.1"/>
    <property type="molecule type" value="Genomic_DNA"/>
</dbReference>
<keyword evidence="9 17" id="KW-1278">Translocase</keyword>
<keyword evidence="15 17" id="KW-0472">Membrane</keyword>
<evidence type="ECO:0000256" key="8">
    <source>
        <dbReference type="ARBA" id="ARBA00022792"/>
    </source>
</evidence>
<dbReference type="GO" id="GO:0008137">
    <property type="term" value="F:NADH dehydrogenase (ubiquinone) activity"/>
    <property type="evidence" value="ECO:0007669"/>
    <property type="project" value="UniProtKB-EC"/>
</dbReference>
<dbReference type="GO" id="GO:0006120">
    <property type="term" value="P:mitochondrial electron transport, NADH to ubiquinone"/>
    <property type="evidence" value="ECO:0007669"/>
    <property type="project" value="InterPro"/>
</dbReference>
<evidence type="ECO:0000256" key="17">
    <source>
        <dbReference type="RuleBase" id="RU003403"/>
    </source>
</evidence>
<name>A0A088FFI6_9SAUR</name>
<sequence length="346" mass="38042">MNPLVWAIFITSLSTSTNITMISHHWLLAWVGLELNTLSMLPIITKTKHPRATEAATKYFIAQTSAAAIVLFASTLNAWQTGQWSIMNPDSTTSTTMVTMALKLKLGLAPMHFWFPDVLQGTTMNTAMIISTWQKIAPLSLLLLTISQLPVNMVLVLGLSSVLVGGWTGMNQTQTRKIMAFSSIAHVGWLITALTIAPTLATLTLLIYMAMTITMFSSLNTTTTKTLKDLGTNWTHSAPTMTATMLTLLSLGGLPPLTGFMPKWLTLTELTLTGLATLGIMMALASLPSLYFYIRMCYLTVLTAPPNTTTTEHKWRLKTNHQKILTPMITTTMLLLPITPMLYNTT</sequence>
<feature type="transmembrane region" description="Helical" evidence="17">
    <location>
        <begin position="324"/>
        <end position="343"/>
    </location>
</feature>
<dbReference type="InterPro" id="IPR003917">
    <property type="entry name" value="NADH_UbQ_OxRdtase_chain2"/>
</dbReference>
<dbReference type="PANTHER" id="PTHR46552:SF1">
    <property type="entry name" value="NADH-UBIQUINONE OXIDOREDUCTASE CHAIN 2"/>
    <property type="match status" value="1"/>
</dbReference>
<feature type="transmembrane region" description="Helical" evidence="17">
    <location>
        <begin position="141"/>
        <end position="166"/>
    </location>
</feature>
<keyword evidence="7 17" id="KW-0812">Transmembrane</keyword>
<evidence type="ECO:0000256" key="9">
    <source>
        <dbReference type="ARBA" id="ARBA00022967"/>
    </source>
</evidence>
<keyword evidence="5" id="KW-0813">Transport</keyword>
<evidence type="ECO:0000259" key="18">
    <source>
        <dbReference type="Pfam" id="PF00361"/>
    </source>
</evidence>
<gene>
    <name evidence="20" type="primary">ND2</name>
</gene>
<evidence type="ECO:0000256" key="2">
    <source>
        <dbReference type="ARBA" id="ARBA00007012"/>
    </source>
</evidence>
<keyword evidence="6 17" id="KW-0679">Respiratory chain</keyword>
<feature type="transmembrane region" description="Helical" evidence="17">
    <location>
        <begin position="56"/>
        <end position="79"/>
    </location>
</feature>
<dbReference type="Pfam" id="PF00361">
    <property type="entry name" value="Proton_antipo_M"/>
    <property type="match status" value="1"/>
</dbReference>
<evidence type="ECO:0000256" key="11">
    <source>
        <dbReference type="ARBA" id="ARBA00022989"/>
    </source>
</evidence>
<evidence type="ECO:0000256" key="13">
    <source>
        <dbReference type="ARBA" id="ARBA00023075"/>
    </source>
</evidence>
<evidence type="ECO:0000256" key="10">
    <source>
        <dbReference type="ARBA" id="ARBA00022982"/>
    </source>
</evidence>
<geneLocation type="mitochondrion" evidence="20"/>
<dbReference type="InterPro" id="IPR010933">
    <property type="entry name" value="NADH_DH_su2_C"/>
</dbReference>
<keyword evidence="11 17" id="KW-1133">Transmembrane helix</keyword>
<keyword evidence="8 17" id="KW-0999">Mitochondrion inner membrane</keyword>
<evidence type="ECO:0000256" key="16">
    <source>
        <dbReference type="ARBA" id="ARBA00049551"/>
    </source>
</evidence>
<evidence type="ECO:0000256" key="15">
    <source>
        <dbReference type="ARBA" id="ARBA00023136"/>
    </source>
</evidence>
<protein>
    <recommendedName>
        <fullName evidence="4 17">NADH-ubiquinone oxidoreductase chain 2</fullName>
        <ecNumber evidence="3 17">7.1.1.2</ecNumber>
    </recommendedName>
</protein>
<feature type="transmembrane region" description="Helical" evidence="17">
    <location>
        <begin position="26"/>
        <end position="44"/>
    </location>
</feature>
<evidence type="ECO:0000256" key="7">
    <source>
        <dbReference type="ARBA" id="ARBA00022692"/>
    </source>
</evidence>